<evidence type="ECO:0000313" key="1">
    <source>
        <dbReference type="EMBL" id="GFS67996.1"/>
    </source>
</evidence>
<sequence length="286" mass="32779">MVQLPTKNTKRFSIVQNSKTNPKNFRAGLYLADRIIGPGPQHGSAIVFTGRVVSIDIVSVNQQIYSRRRERTWISQVTMNRFWPSLKLIAQVRIARGILCNLEFDNIFPNFLRGDELIDLQYMHQILSSLYLPNNLENRTMGIIEALGKPYLTRSWRLLKTSGVPYPVVQERYVKSSETLNDRNQLTSRNFESLPIREHSHAIPNQRSHLKCYGCGRRGVRRSRCPTCKPNSSRRTNSATNYVIAYAAGTRIPRLILIDINFCGEKERICADRGSLHLQRLSSTTC</sequence>
<dbReference type="AlphaFoldDB" id="A0A8X6K5B5"/>
<accession>A0A8X6K5B5</accession>
<name>A0A8X6K5B5_NEPPI</name>
<proteinExistence type="predicted"/>
<keyword evidence="2" id="KW-1185">Reference proteome</keyword>
<dbReference type="EMBL" id="BMAW01000206">
    <property type="protein sequence ID" value="GFS67996.1"/>
    <property type="molecule type" value="Genomic_DNA"/>
</dbReference>
<evidence type="ECO:0000313" key="2">
    <source>
        <dbReference type="Proteomes" id="UP000887013"/>
    </source>
</evidence>
<protein>
    <recommendedName>
        <fullName evidence="3">CCHC-type domain-containing protein</fullName>
    </recommendedName>
</protein>
<gene>
    <name evidence="1" type="primary">NCL1_18726</name>
    <name evidence="1" type="ORF">NPIL_193551</name>
</gene>
<comment type="caution">
    <text evidence="1">The sequence shown here is derived from an EMBL/GenBank/DDBJ whole genome shotgun (WGS) entry which is preliminary data.</text>
</comment>
<organism evidence="1 2">
    <name type="scientific">Nephila pilipes</name>
    <name type="common">Giant wood spider</name>
    <name type="synonym">Nephila maculata</name>
    <dbReference type="NCBI Taxonomy" id="299642"/>
    <lineage>
        <taxon>Eukaryota</taxon>
        <taxon>Metazoa</taxon>
        <taxon>Ecdysozoa</taxon>
        <taxon>Arthropoda</taxon>
        <taxon>Chelicerata</taxon>
        <taxon>Arachnida</taxon>
        <taxon>Araneae</taxon>
        <taxon>Araneomorphae</taxon>
        <taxon>Entelegynae</taxon>
        <taxon>Araneoidea</taxon>
        <taxon>Nephilidae</taxon>
        <taxon>Nephila</taxon>
    </lineage>
</organism>
<reference evidence="1" key="1">
    <citation type="submission" date="2020-08" db="EMBL/GenBank/DDBJ databases">
        <title>Multicomponent nature underlies the extraordinary mechanical properties of spider dragline silk.</title>
        <authorList>
            <person name="Kono N."/>
            <person name="Nakamura H."/>
            <person name="Mori M."/>
            <person name="Yoshida Y."/>
            <person name="Ohtoshi R."/>
            <person name="Malay A.D."/>
            <person name="Moran D.A.P."/>
            <person name="Tomita M."/>
            <person name="Numata K."/>
            <person name="Arakawa K."/>
        </authorList>
    </citation>
    <scope>NUCLEOTIDE SEQUENCE</scope>
</reference>
<evidence type="ECO:0008006" key="3">
    <source>
        <dbReference type="Google" id="ProtNLM"/>
    </source>
</evidence>
<dbReference type="Proteomes" id="UP000887013">
    <property type="component" value="Unassembled WGS sequence"/>
</dbReference>